<dbReference type="InterPro" id="IPR050984">
    <property type="entry name" value="Gfo/Idh/MocA_domain"/>
</dbReference>
<dbReference type="Gene3D" id="3.30.360.10">
    <property type="entry name" value="Dihydrodipicolinate Reductase, domain 2"/>
    <property type="match status" value="1"/>
</dbReference>
<dbReference type="InterPro" id="IPR036291">
    <property type="entry name" value="NAD(P)-bd_dom_sf"/>
</dbReference>
<dbReference type="PANTHER" id="PTHR22604:SF105">
    <property type="entry name" value="TRANS-1,2-DIHYDROBENZENE-1,2-DIOL DEHYDROGENASE"/>
    <property type="match status" value="1"/>
</dbReference>
<dbReference type="PANTHER" id="PTHR22604">
    <property type="entry name" value="OXIDOREDUCTASES"/>
    <property type="match status" value="1"/>
</dbReference>
<dbReference type="GO" id="GO:0000166">
    <property type="term" value="F:nucleotide binding"/>
    <property type="evidence" value="ECO:0007669"/>
    <property type="project" value="InterPro"/>
</dbReference>
<dbReference type="EMBL" id="JNSK01000003">
    <property type="protein sequence ID" value="KGA20453.1"/>
    <property type="molecule type" value="Genomic_DNA"/>
</dbReference>
<dbReference type="Gene3D" id="3.40.50.720">
    <property type="entry name" value="NAD(P)-binding Rossmann-like Domain"/>
    <property type="match status" value="1"/>
</dbReference>
<dbReference type="Pfam" id="PF22725">
    <property type="entry name" value="GFO_IDH_MocA_C3"/>
    <property type="match status" value="1"/>
</dbReference>
<evidence type="ECO:0000256" key="2">
    <source>
        <dbReference type="ARBA" id="ARBA00023002"/>
    </source>
</evidence>
<organism evidence="5">
    <name type="scientific">freshwater metagenome</name>
    <dbReference type="NCBI Taxonomy" id="449393"/>
    <lineage>
        <taxon>unclassified sequences</taxon>
        <taxon>metagenomes</taxon>
        <taxon>ecological metagenomes</taxon>
    </lineage>
</organism>
<comment type="similarity">
    <text evidence="1">Belongs to the Gfo/Idh/MocA family.</text>
</comment>
<dbReference type="SUPFAM" id="SSF55347">
    <property type="entry name" value="Glyceraldehyde-3-phosphate dehydrogenase-like, C-terminal domain"/>
    <property type="match status" value="1"/>
</dbReference>
<dbReference type="InterPro" id="IPR055170">
    <property type="entry name" value="GFO_IDH_MocA-like_dom"/>
</dbReference>
<reference evidence="5" key="1">
    <citation type="submission" date="2014-05" db="EMBL/GenBank/DDBJ databases">
        <title>Key roles for freshwater Actinobacteria revealed by deep metagenomic sequencing.</title>
        <authorList>
            <person name="Ghai R."/>
            <person name="Mizuno C.M."/>
            <person name="Picazo A."/>
            <person name="Camacho A."/>
            <person name="Rodriguez-Valera F."/>
        </authorList>
    </citation>
    <scope>NUCLEOTIDE SEQUENCE</scope>
</reference>
<evidence type="ECO:0000259" key="4">
    <source>
        <dbReference type="Pfam" id="PF22725"/>
    </source>
</evidence>
<sequence length="332" mass="36163">MSTQIGTEFRWGILASGGIAQAFARDLSYFNHHIVAAVGSRSQESADSFAAEFPGCKAYSSYEALVADPTLDAIYVASPHPYHVSNTILALNAGKPVLCEKPFTINAAEARQMKAAADANGVALMEAMWARFLPHMHKVREILASRILGDIWAVEADHGQRLSDYANPRHWEPSLGGGALLDLGIYPISFAHMVLGVPEKITSSATFTDKGVDASSTVIFDYKSGAQAILTSNMMVSTPCRATICGTLGKIEIDRTFYNPTSMRVIMHDGTTTEYPNEYKGHGLRDQALEFERVVRSGAKSSAILTPDESILIMESLDDVRKQIGLIYPSER</sequence>
<feature type="domain" description="GFO/IDH/MocA-like oxidoreductase" evidence="4">
    <location>
        <begin position="137"/>
        <end position="252"/>
    </location>
</feature>
<proteinExistence type="inferred from homology"/>
<comment type="caution">
    <text evidence="5">The sequence shown here is derived from an EMBL/GenBank/DDBJ whole genome shotgun (WGS) entry which is preliminary data.</text>
</comment>
<evidence type="ECO:0008006" key="6">
    <source>
        <dbReference type="Google" id="ProtNLM"/>
    </source>
</evidence>
<feature type="domain" description="Gfo/Idh/MocA-like oxidoreductase N-terminal" evidence="3">
    <location>
        <begin position="9"/>
        <end position="126"/>
    </location>
</feature>
<dbReference type="AlphaFoldDB" id="A0A094SPC2"/>
<evidence type="ECO:0000313" key="5">
    <source>
        <dbReference type="EMBL" id="KGA20453.1"/>
    </source>
</evidence>
<dbReference type="GO" id="GO:0016491">
    <property type="term" value="F:oxidoreductase activity"/>
    <property type="evidence" value="ECO:0007669"/>
    <property type="project" value="UniProtKB-KW"/>
</dbReference>
<dbReference type="SUPFAM" id="SSF51735">
    <property type="entry name" value="NAD(P)-binding Rossmann-fold domains"/>
    <property type="match status" value="1"/>
</dbReference>
<evidence type="ECO:0000259" key="3">
    <source>
        <dbReference type="Pfam" id="PF01408"/>
    </source>
</evidence>
<dbReference type="InterPro" id="IPR000683">
    <property type="entry name" value="Gfo/Idh/MocA-like_OxRdtase_N"/>
</dbReference>
<gene>
    <name evidence="5" type="ORF">GM50_1850</name>
</gene>
<keyword evidence="2" id="KW-0560">Oxidoreductase</keyword>
<accession>A0A094SPC2</accession>
<protein>
    <recommendedName>
        <fullName evidence="6">Gfo/Idh/MocA-like oxidoreductase N-terminal domain-containing protein</fullName>
    </recommendedName>
</protein>
<dbReference type="Pfam" id="PF01408">
    <property type="entry name" value="GFO_IDH_MocA"/>
    <property type="match status" value="1"/>
</dbReference>
<name>A0A094SPC2_9ZZZZ</name>
<evidence type="ECO:0000256" key="1">
    <source>
        <dbReference type="ARBA" id="ARBA00010928"/>
    </source>
</evidence>